<name>A0ABV6L621_9SPHI</name>
<dbReference type="InterPro" id="IPR011256">
    <property type="entry name" value="Reg_factor_effector_dom_sf"/>
</dbReference>
<dbReference type="EMBL" id="JBHLTS010000021">
    <property type="protein sequence ID" value="MFC0514909.1"/>
    <property type="molecule type" value="Genomic_DNA"/>
</dbReference>
<gene>
    <name evidence="1" type="ORF">ACFFGT_11895</name>
</gene>
<dbReference type="RefSeq" id="WP_377022752.1">
    <property type="nucleotide sequence ID" value="NZ_JBHLTS010000021.1"/>
</dbReference>
<protein>
    <recommendedName>
        <fullName evidence="3">Bacterial transcription activator effector binding domain-containing protein</fullName>
    </recommendedName>
</protein>
<evidence type="ECO:0000313" key="2">
    <source>
        <dbReference type="Proteomes" id="UP001589828"/>
    </source>
</evidence>
<comment type="caution">
    <text evidence="1">The sequence shown here is derived from an EMBL/GenBank/DDBJ whole genome shotgun (WGS) entry which is preliminary data.</text>
</comment>
<evidence type="ECO:0008006" key="3">
    <source>
        <dbReference type="Google" id="ProtNLM"/>
    </source>
</evidence>
<accession>A0ABV6L621</accession>
<sequence length="306" mass="34240">MKIKVLIILVLALAVFCLIPSKINFNYAVTIEASDAVTAKFLTHQNNWDRWWPGTKISDTHYRYNDIDFNIGKLTNSGAELTIQKGKLNLNSTINYLATNEGEVKITWNASIKKGTGSFPPLVDNFKLPGIEKQIEAISKHLKLFLENEKNAYGYKIYLKAAQDTVLLTSTTLSSFYPSIPDIYNIIGDLKKQANAGKAEETNYPMMNVTKITENQYQVSVAIPINKSIPPSAKTAINNIPKGGNLLVADVQGGANTVKDALEQIKIYMKDHRLISPAMPFESLITDRSVEKDTSKWITKIYYPIF</sequence>
<dbReference type="Gene3D" id="3.20.80.10">
    <property type="entry name" value="Regulatory factor, effector binding domain"/>
    <property type="match status" value="1"/>
</dbReference>
<organism evidence="1 2">
    <name type="scientific">Mucilaginibacter angelicae</name>
    <dbReference type="NCBI Taxonomy" id="869718"/>
    <lineage>
        <taxon>Bacteria</taxon>
        <taxon>Pseudomonadati</taxon>
        <taxon>Bacteroidota</taxon>
        <taxon>Sphingobacteriia</taxon>
        <taxon>Sphingobacteriales</taxon>
        <taxon>Sphingobacteriaceae</taxon>
        <taxon>Mucilaginibacter</taxon>
    </lineage>
</organism>
<keyword evidence="2" id="KW-1185">Reference proteome</keyword>
<proteinExistence type="predicted"/>
<evidence type="ECO:0000313" key="1">
    <source>
        <dbReference type="EMBL" id="MFC0514909.1"/>
    </source>
</evidence>
<dbReference type="Proteomes" id="UP001589828">
    <property type="component" value="Unassembled WGS sequence"/>
</dbReference>
<reference evidence="1 2" key="1">
    <citation type="submission" date="2024-09" db="EMBL/GenBank/DDBJ databases">
        <authorList>
            <person name="Sun Q."/>
            <person name="Mori K."/>
        </authorList>
    </citation>
    <scope>NUCLEOTIDE SEQUENCE [LARGE SCALE GENOMIC DNA]</scope>
    <source>
        <strain evidence="1 2">NCAIM B.02415</strain>
    </source>
</reference>